<dbReference type="EnsemblMetazoa" id="GBRI025103-RA">
    <property type="protein sequence ID" value="GBRI025103-PA"/>
    <property type="gene ID" value="GBRI025103"/>
</dbReference>
<reference evidence="3" key="1">
    <citation type="submission" date="2014-03" db="EMBL/GenBank/DDBJ databases">
        <authorList>
            <person name="Aksoy S."/>
            <person name="Warren W."/>
            <person name="Wilson R.K."/>
        </authorList>
    </citation>
    <scope>NUCLEOTIDE SEQUENCE [LARGE SCALE GENOMIC DNA]</scope>
    <source>
        <strain evidence="3">IAEA</strain>
    </source>
</reference>
<organism evidence="2 3">
    <name type="scientific">Glossina brevipalpis</name>
    <dbReference type="NCBI Taxonomy" id="37001"/>
    <lineage>
        <taxon>Eukaryota</taxon>
        <taxon>Metazoa</taxon>
        <taxon>Ecdysozoa</taxon>
        <taxon>Arthropoda</taxon>
        <taxon>Hexapoda</taxon>
        <taxon>Insecta</taxon>
        <taxon>Pterygota</taxon>
        <taxon>Neoptera</taxon>
        <taxon>Endopterygota</taxon>
        <taxon>Diptera</taxon>
        <taxon>Brachycera</taxon>
        <taxon>Muscomorpha</taxon>
        <taxon>Hippoboscoidea</taxon>
        <taxon>Glossinidae</taxon>
        <taxon>Glossina</taxon>
    </lineage>
</organism>
<accession>A0A1A9WMI7</accession>
<dbReference type="InterPro" id="IPR016039">
    <property type="entry name" value="Thiolase-like"/>
</dbReference>
<dbReference type="Proteomes" id="UP000091820">
    <property type="component" value="Unassembled WGS sequence"/>
</dbReference>
<name>A0A1A9WMI7_9MUSC</name>
<dbReference type="AlphaFoldDB" id="A0A1A9WMI7"/>
<feature type="domain" description="Beta-ketoacyl synthase-like N-terminal" evidence="1">
    <location>
        <begin position="17"/>
        <end position="63"/>
    </location>
</feature>
<proteinExistence type="predicted"/>
<protein>
    <recommendedName>
        <fullName evidence="1">Beta-ketoacyl synthase-like N-terminal domain-containing protein</fullName>
    </recommendedName>
</protein>
<evidence type="ECO:0000259" key="1">
    <source>
        <dbReference type="Pfam" id="PF00109"/>
    </source>
</evidence>
<evidence type="ECO:0000313" key="2">
    <source>
        <dbReference type="EnsemblMetazoa" id="GBRI025103-PA"/>
    </source>
</evidence>
<sequence>MRMRIQMFDLSEMYGAWQQLQTGYNRVNPFFVPSKLLPNMAYSHISMWNRLRGPKHLVSTACAHMP</sequence>
<keyword evidence="3" id="KW-1185">Reference proteome</keyword>
<dbReference type="InterPro" id="IPR014030">
    <property type="entry name" value="Ketoacyl_synth_N"/>
</dbReference>
<evidence type="ECO:0000313" key="3">
    <source>
        <dbReference type="Proteomes" id="UP000091820"/>
    </source>
</evidence>
<dbReference type="Gene3D" id="3.40.47.10">
    <property type="match status" value="1"/>
</dbReference>
<dbReference type="GO" id="GO:0016746">
    <property type="term" value="F:acyltransferase activity"/>
    <property type="evidence" value="ECO:0007669"/>
    <property type="project" value="InterPro"/>
</dbReference>
<dbReference type="VEuPathDB" id="VectorBase:GBRI025103"/>
<reference evidence="2" key="2">
    <citation type="submission" date="2020-05" db="UniProtKB">
        <authorList>
            <consortium name="EnsemblMetazoa"/>
        </authorList>
    </citation>
    <scope>IDENTIFICATION</scope>
    <source>
        <strain evidence="2">IAEA</strain>
    </source>
</reference>
<dbReference type="SUPFAM" id="SSF53901">
    <property type="entry name" value="Thiolase-like"/>
    <property type="match status" value="1"/>
</dbReference>
<dbReference type="Pfam" id="PF00109">
    <property type="entry name" value="ketoacyl-synt"/>
    <property type="match status" value="1"/>
</dbReference>
<dbReference type="STRING" id="37001.A0A1A9WMI7"/>